<dbReference type="EMBL" id="BAAAGF010000002">
    <property type="protein sequence ID" value="GAA0743372.1"/>
    <property type="molecule type" value="Genomic_DNA"/>
</dbReference>
<gene>
    <name evidence="2" type="ORF">GCM10009431_16450</name>
</gene>
<protein>
    <submittedName>
        <fullName evidence="2">DUF4386 domain-containing protein</fullName>
    </submittedName>
</protein>
<sequence length="239" mass="26984">MKRSAKISGFAYAMIFFTGFYANFAILSGLIEIDNPSKTLSNISNNLNLFRNGLLSFLLMLLFDIVLIASLFNLTKAVNRNWSYIASGIRMLHALFFGMALLKLNEVFNITNTIGYSNEQSKAVMDLLSTFDEMWTVGLLFFGVHLLILGYLAIKANHIPNFLAYLLIIAAFGYFVDGIAKLNFNAYYDYQIYFEASVVLTGVIGELSFTIWLFIVGFSKRNLGLVNKEHKLTSYLEES</sequence>
<reference evidence="3" key="1">
    <citation type="journal article" date="2019" name="Int. J. Syst. Evol. Microbiol.">
        <title>The Global Catalogue of Microorganisms (GCM) 10K type strain sequencing project: providing services to taxonomists for standard genome sequencing and annotation.</title>
        <authorList>
            <consortium name="The Broad Institute Genomics Platform"/>
            <consortium name="The Broad Institute Genome Sequencing Center for Infectious Disease"/>
            <person name="Wu L."/>
            <person name="Ma J."/>
        </authorList>
    </citation>
    <scope>NUCLEOTIDE SEQUENCE [LARGE SCALE GENOMIC DNA]</scope>
    <source>
        <strain evidence="3">JCM 15976</strain>
    </source>
</reference>
<feature type="transmembrane region" description="Helical" evidence="1">
    <location>
        <begin position="12"/>
        <end position="33"/>
    </location>
</feature>
<keyword evidence="1" id="KW-1133">Transmembrane helix</keyword>
<feature type="transmembrane region" description="Helical" evidence="1">
    <location>
        <begin position="161"/>
        <end position="180"/>
    </location>
</feature>
<organism evidence="2 3">
    <name type="scientific">Gaetbulibacter jejuensis</name>
    <dbReference type="NCBI Taxonomy" id="584607"/>
    <lineage>
        <taxon>Bacteria</taxon>
        <taxon>Pseudomonadati</taxon>
        <taxon>Bacteroidota</taxon>
        <taxon>Flavobacteriia</taxon>
        <taxon>Flavobacteriales</taxon>
        <taxon>Flavobacteriaceae</taxon>
        <taxon>Gaetbulibacter</taxon>
    </lineage>
</organism>
<dbReference type="Pfam" id="PF14329">
    <property type="entry name" value="DUF4386"/>
    <property type="match status" value="1"/>
</dbReference>
<accession>A0ABP3UVX7</accession>
<evidence type="ECO:0000313" key="3">
    <source>
        <dbReference type="Proteomes" id="UP001500736"/>
    </source>
</evidence>
<dbReference type="Proteomes" id="UP001500736">
    <property type="component" value="Unassembled WGS sequence"/>
</dbReference>
<feature type="transmembrane region" description="Helical" evidence="1">
    <location>
        <begin position="53"/>
        <end position="72"/>
    </location>
</feature>
<keyword evidence="3" id="KW-1185">Reference proteome</keyword>
<proteinExistence type="predicted"/>
<name>A0ABP3UVX7_9FLAO</name>
<feature type="transmembrane region" description="Helical" evidence="1">
    <location>
        <begin position="84"/>
        <end position="102"/>
    </location>
</feature>
<evidence type="ECO:0000256" key="1">
    <source>
        <dbReference type="SAM" id="Phobius"/>
    </source>
</evidence>
<feature type="transmembrane region" description="Helical" evidence="1">
    <location>
        <begin position="134"/>
        <end position="154"/>
    </location>
</feature>
<comment type="caution">
    <text evidence="2">The sequence shown here is derived from an EMBL/GenBank/DDBJ whole genome shotgun (WGS) entry which is preliminary data.</text>
</comment>
<keyword evidence="1" id="KW-0472">Membrane</keyword>
<dbReference type="RefSeq" id="WP_343797359.1">
    <property type="nucleotide sequence ID" value="NZ_BAAAGF010000002.1"/>
</dbReference>
<feature type="transmembrane region" description="Helical" evidence="1">
    <location>
        <begin position="192"/>
        <end position="218"/>
    </location>
</feature>
<dbReference type="InterPro" id="IPR025495">
    <property type="entry name" value="DUF4386"/>
</dbReference>
<keyword evidence="1" id="KW-0812">Transmembrane</keyword>
<evidence type="ECO:0000313" key="2">
    <source>
        <dbReference type="EMBL" id="GAA0743372.1"/>
    </source>
</evidence>